<feature type="transmembrane region" description="Helical" evidence="8">
    <location>
        <begin position="195"/>
        <end position="212"/>
    </location>
</feature>
<dbReference type="AlphaFoldDB" id="A0A087LY11"/>
<evidence type="ECO:0000256" key="6">
    <source>
        <dbReference type="ARBA" id="ARBA00022989"/>
    </source>
</evidence>
<dbReference type="PANTHER" id="PTHR30269">
    <property type="entry name" value="TRANSMEMBRANE PROTEIN YFCA"/>
    <property type="match status" value="1"/>
</dbReference>
<dbReference type="STRING" id="46914.JP75_20825"/>
<dbReference type="RefSeq" id="WP_035086363.1">
    <property type="nucleotide sequence ID" value="NZ_JQGC01000025.1"/>
</dbReference>
<feature type="transmembrane region" description="Helical" evidence="8">
    <location>
        <begin position="30"/>
        <end position="51"/>
    </location>
</feature>
<evidence type="ECO:0000256" key="3">
    <source>
        <dbReference type="ARBA" id="ARBA00022448"/>
    </source>
</evidence>
<keyword evidence="7 8" id="KW-0472">Membrane</keyword>
<feature type="transmembrane region" description="Helical" evidence="8">
    <location>
        <begin position="224"/>
        <end position="242"/>
    </location>
</feature>
<sequence>MDSVALVVVAACLFGGGVLKGLTGAGAPLFVAPALAILYDVRMAVVILLIPNIATNLSQAFASRSEIRSVPYLGRFLIFAGLAVTAGSLALARVPSDWLAVVLCVTVFAYLIFRLTRPHWVLTAGQVRIVSVPAGLLSGFLHGAAGLSAPASVTYFSALGLQRRSFGGAISCFFLLCGATQVVVLGLTGLLDQELLALSALACFPMLAGMFVGSRVASLVPERWFGPIIQGLLLILALKLLLDVVG</sequence>
<comment type="similarity">
    <text evidence="2 8">Belongs to the 4-toluene sulfonate uptake permease (TSUP) (TC 2.A.102) family.</text>
</comment>
<keyword evidence="4 8" id="KW-1003">Cell membrane</keyword>
<feature type="transmembrane region" description="Helical" evidence="8">
    <location>
        <begin position="127"/>
        <end position="145"/>
    </location>
</feature>
<evidence type="ECO:0000256" key="4">
    <source>
        <dbReference type="ARBA" id="ARBA00022475"/>
    </source>
</evidence>
<dbReference type="Proteomes" id="UP000028981">
    <property type="component" value="Unassembled WGS sequence"/>
</dbReference>
<keyword evidence="3" id="KW-0813">Transport</keyword>
<evidence type="ECO:0000313" key="10">
    <source>
        <dbReference type="Proteomes" id="UP000028981"/>
    </source>
</evidence>
<evidence type="ECO:0000313" key="9">
    <source>
        <dbReference type="EMBL" id="KFL29514.1"/>
    </source>
</evidence>
<protein>
    <recommendedName>
        <fullName evidence="8">Probable membrane transporter protein</fullName>
    </recommendedName>
</protein>
<evidence type="ECO:0000256" key="5">
    <source>
        <dbReference type="ARBA" id="ARBA00022692"/>
    </source>
</evidence>
<dbReference type="OrthoDB" id="5195497at2"/>
<name>A0A087LY11_9HYPH</name>
<comment type="caution">
    <text evidence="9">The sequence shown here is derived from an EMBL/GenBank/DDBJ whole genome shotgun (WGS) entry which is preliminary data.</text>
</comment>
<keyword evidence="10" id="KW-1185">Reference proteome</keyword>
<proteinExistence type="inferred from homology"/>
<keyword evidence="6 8" id="KW-1133">Transmembrane helix</keyword>
<feature type="transmembrane region" description="Helical" evidence="8">
    <location>
        <begin position="72"/>
        <end position="92"/>
    </location>
</feature>
<organism evidence="9 10">
    <name type="scientific">Devosia riboflavina</name>
    <dbReference type="NCBI Taxonomy" id="46914"/>
    <lineage>
        <taxon>Bacteria</taxon>
        <taxon>Pseudomonadati</taxon>
        <taxon>Pseudomonadota</taxon>
        <taxon>Alphaproteobacteria</taxon>
        <taxon>Hyphomicrobiales</taxon>
        <taxon>Devosiaceae</taxon>
        <taxon>Devosia</taxon>
    </lineage>
</organism>
<keyword evidence="5 8" id="KW-0812">Transmembrane</keyword>
<dbReference type="EMBL" id="JQGC01000025">
    <property type="protein sequence ID" value="KFL29514.1"/>
    <property type="molecule type" value="Genomic_DNA"/>
</dbReference>
<evidence type="ECO:0000256" key="8">
    <source>
        <dbReference type="RuleBase" id="RU363041"/>
    </source>
</evidence>
<dbReference type="GO" id="GO:0005886">
    <property type="term" value="C:plasma membrane"/>
    <property type="evidence" value="ECO:0007669"/>
    <property type="project" value="UniProtKB-SubCell"/>
</dbReference>
<comment type="subcellular location">
    <subcellularLocation>
        <location evidence="1 8">Cell membrane</location>
        <topology evidence="1 8">Multi-pass membrane protein</topology>
    </subcellularLocation>
</comment>
<accession>A0A087LY11</accession>
<dbReference type="Pfam" id="PF01925">
    <property type="entry name" value="TauE"/>
    <property type="match status" value="1"/>
</dbReference>
<dbReference type="InterPro" id="IPR052017">
    <property type="entry name" value="TSUP"/>
</dbReference>
<evidence type="ECO:0000256" key="7">
    <source>
        <dbReference type="ARBA" id="ARBA00023136"/>
    </source>
</evidence>
<gene>
    <name evidence="9" type="ORF">JP75_20825</name>
</gene>
<reference evidence="9 10" key="1">
    <citation type="submission" date="2014-08" db="EMBL/GenBank/DDBJ databases">
        <authorList>
            <person name="Hassan Y.I."/>
            <person name="Lepp D."/>
            <person name="Zhou T."/>
        </authorList>
    </citation>
    <scope>NUCLEOTIDE SEQUENCE [LARGE SCALE GENOMIC DNA]</scope>
    <source>
        <strain evidence="9 10">IFO13584</strain>
    </source>
</reference>
<dbReference type="InterPro" id="IPR002781">
    <property type="entry name" value="TM_pro_TauE-like"/>
</dbReference>
<dbReference type="PANTHER" id="PTHR30269:SF37">
    <property type="entry name" value="MEMBRANE TRANSPORTER PROTEIN"/>
    <property type="match status" value="1"/>
</dbReference>
<evidence type="ECO:0000256" key="1">
    <source>
        <dbReference type="ARBA" id="ARBA00004651"/>
    </source>
</evidence>
<feature type="transmembrane region" description="Helical" evidence="8">
    <location>
        <begin position="98"/>
        <end position="115"/>
    </location>
</feature>
<feature type="transmembrane region" description="Helical" evidence="8">
    <location>
        <begin position="165"/>
        <end position="188"/>
    </location>
</feature>
<evidence type="ECO:0000256" key="2">
    <source>
        <dbReference type="ARBA" id="ARBA00009142"/>
    </source>
</evidence>